<accession>Q6ILM9</accession>
<protein>
    <submittedName>
        <fullName evidence="2">HDC08894</fullName>
    </submittedName>
</protein>
<gene>
    <name evidence="2" type="ORF">HDC08894</name>
</gene>
<organism evidence="2">
    <name type="scientific">Drosophila melanogaster</name>
    <name type="common">Fruit fly</name>
    <dbReference type="NCBI Taxonomy" id="7227"/>
    <lineage>
        <taxon>Eukaryota</taxon>
        <taxon>Metazoa</taxon>
        <taxon>Ecdysozoa</taxon>
        <taxon>Arthropoda</taxon>
        <taxon>Hexapoda</taxon>
        <taxon>Insecta</taxon>
        <taxon>Pterygota</taxon>
        <taxon>Neoptera</taxon>
        <taxon>Endopterygota</taxon>
        <taxon>Diptera</taxon>
        <taxon>Brachycera</taxon>
        <taxon>Muscomorpha</taxon>
        <taxon>Ephydroidea</taxon>
        <taxon>Drosophilidae</taxon>
        <taxon>Drosophila</taxon>
        <taxon>Sophophora</taxon>
    </lineage>
</organism>
<dbReference type="EMBL" id="BK001987">
    <property type="protein sequence ID" value="DAA02832.1"/>
    <property type="molecule type" value="Genomic_DNA"/>
</dbReference>
<evidence type="ECO:0000256" key="1">
    <source>
        <dbReference type="SAM" id="Phobius"/>
    </source>
</evidence>
<keyword evidence="1" id="KW-0472">Membrane</keyword>
<keyword evidence="1" id="KW-1133">Transmembrane helix</keyword>
<evidence type="ECO:0000313" key="2">
    <source>
        <dbReference type="EMBL" id="DAA02832.1"/>
    </source>
</evidence>
<proteinExistence type="predicted"/>
<reference evidence="2" key="1">
    <citation type="journal article" date="2003" name="Genome Biol.">
        <title>An integrated gene annotation and transcriptional profiling approach towards the full gene content of the Drosophila genome.</title>
        <authorList>
            <person name="Hild M."/>
            <person name="Beckmann B."/>
            <person name="Haas S.A."/>
            <person name="Koch B."/>
            <person name="Solovyev V."/>
            <person name="Busold C."/>
            <person name="Fellenberg K."/>
            <person name="Boutros M."/>
            <person name="Vingron M."/>
            <person name="Sauer F."/>
            <person name="Hoheisel J.D."/>
            <person name="Paro R."/>
        </authorList>
    </citation>
    <scope>NUCLEOTIDE SEQUENCE</scope>
</reference>
<name>Q6ILM9_DROME</name>
<dbReference type="AlphaFoldDB" id="Q6ILM9"/>
<feature type="transmembrane region" description="Helical" evidence="1">
    <location>
        <begin position="53"/>
        <end position="73"/>
    </location>
</feature>
<sequence>MTKAEIVKQMVMSCGPQVQCGVVWRSFRDEEFALLGLFVSLRLRFIWHSRTHFHTAVGFALGSFFFFLGFCLIRLTPGWETDWSLGCRLDFLCCRWVNSATTFCDACPQRTELLQFRSLPYKPCIHRTVAVAPAAAPVLSSMRVLLAGLASSQPLSFDKSWQWCA</sequence>
<keyword evidence="1" id="KW-0812">Transmembrane</keyword>